<gene>
    <name evidence="4" type="ORF">ASZ90_016522</name>
</gene>
<dbReference type="GO" id="GO:0003677">
    <property type="term" value="F:DNA binding"/>
    <property type="evidence" value="ECO:0007669"/>
    <property type="project" value="UniProtKB-KW"/>
</dbReference>
<dbReference type="InterPro" id="IPR004451">
    <property type="entry name" value="MJ0586"/>
</dbReference>
<dbReference type="PROSITE" id="PS50943">
    <property type="entry name" value="HTH_CROC1"/>
    <property type="match status" value="1"/>
</dbReference>
<dbReference type="EMBL" id="LNQE01001736">
    <property type="protein sequence ID" value="KUG10849.1"/>
    <property type="molecule type" value="Genomic_DNA"/>
</dbReference>
<evidence type="ECO:0000256" key="1">
    <source>
        <dbReference type="ARBA" id="ARBA00023125"/>
    </source>
</evidence>
<protein>
    <submittedName>
        <fullName evidence="4">Putative hth-type transcriptional regulator</fullName>
    </submittedName>
</protein>
<evidence type="ECO:0000313" key="4">
    <source>
        <dbReference type="EMBL" id="KUG10849.1"/>
    </source>
</evidence>
<dbReference type="InterPro" id="IPR001387">
    <property type="entry name" value="Cro/C1-type_HTH"/>
</dbReference>
<dbReference type="AlphaFoldDB" id="A0A0W8EQ89"/>
<organism evidence="4">
    <name type="scientific">hydrocarbon metagenome</name>
    <dbReference type="NCBI Taxonomy" id="938273"/>
    <lineage>
        <taxon>unclassified sequences</taxon>
        <taxon>metagenomes</taxon>
        <taxon>ecological metagenomes</taxon>
    </lineage>
</organism>
<dbReference type="SMART" id="SM00530">
    <property type="entry name" value="HTH_XRE"/>
    <property type="match status" value="1"/>
</dbReference>
<feature type="domain" description="HTH cro/C1-type" evidence="3">
    <location>
        <begin position="77"/>
        <end position="131"/>
    </location>
</feature>
<dbReference type="CDD" id="cd00093">
    <property type="entry name" value="HTH_XRE"/>
    <property type="match status" value="1"/>
</dbReference>
<accession>A0A0W8EQ89</accession>
<sequence length="159" mass="17767">MCGARIQGPPKTVRIEGAELDVCGQCAKYGTEVQKKDKPTPRKGGPAVRTVPAPGRKQRDVLDLMEGEIVDDYGERIRKARMGRGWSQKDLAMDLKEKELLIKKIEKQDLIPEEDVRKKLEKALGIRLIDVPEDIVEKKKPGGMVPTLGDVISIKKIQK</sequence>
<dbReference type="PANTHER" id="PTHR10245">
    <property type="entry name" value="ENDOTHELIAL DIFFERENTIATION-RELATED FACTOR 1 MULTIPROTEIN BRIDGING FACTOR 1"/>
    <property type="match status" value="1"/>
</dbReference>
<dbReference type="SUPFAM" id="SSF47413">
    <property type="entry name" value="lambda repressor-like DNA-binding domains"/>
    <property type="match status" value="1"/>
</dbReference>
<evidence type="ECO:0000259" key="3">
    <source>
        <dbReference type="PROSITE" id="PS50943"/>
    </source>
</evidence>
<keyword evidence="1" id="KW-0238">DNA-binding</keyword>
<dbReference type="PANTHER" id="PTHR10245:SF15">
    <property type="entry name" value="ENDOTHELIAL DIFFERENTIATION-RELATED FACTOR 1"/>
    <property type="match status" value="1"/>
</dbReference>
<evidence type="ECO:0000256" key="2">
    <source>
        <dbReference type="SAM" id="MobiDB-lite"/>
    </source>
</evidence>
<comment type="caution">
    <text evidence="4">The sequence shown here is derived from an EMBL/GenBank/DDBJ whole genome shotgun (WGS) entry which is preliminary data.</text>
</comment>
<dbReference type="Gene3D" id="1.10.260.40">
    <property type="entry name" value="lambda repressor-like DNA-binding domains"/>
    <property type="match status" value="1"/>
</dbReference>
<name>A0A0W8EQ89_9ZZZZ</name>
<dbReference type="InterPro" id="IPR010982">
    <property type="entry name" value="Lambda_DNA-bd_dom_sf"/>
</dbReference>
<reference evidence="4" key="1">
    <citation type="journal article" date="2015" name="Proc. Natl. Acad. Sci. U.S.A.">
        <title>Networks of energetic and metabolic interactions define dynamics in microbial communities.</title>
        <authorList>
            <person name="Embree M."/>
            <person name="Liu J.K."/>
            <person name="Al-Bassam M.M."/>
            <person name="Zengler K."/>
        </authorList>
    </citation>
    <scope>NUCLEOTIDE SEQUENCE</scope>
</reference>
<proteinExistence type="predicted"/>
<feature type="region of interest" description="Disordered" evidence="2">
    <location>
        <begin position="31"/>
        <end position="56"/>
    </location>
</feature>
<dbReference type="NCBIfam" id="TIGR00270">
    <property type="entry name" value="multiprotein bridging factor aMBF1"/>
    <property type="match status" value="1"/>
</dbReference>